<reference evidence="1 2" key="1">
    <citation type="submission" date="2009-04" db="EMBL/GenBank/DDBJ databases">
        <authorList>
            <person name="Qin X."/>
            <person name="Bachman B."/>
            <person name="Battles P."/>
            <person name="Bell A."/>
            <person name="Bess C."/>
            <person name="Bickham C."/>
            <person name="Chaboub L."/>
            <person name="Chen D."/>
            <person name="Coyle M."/>
            <person name="Deiros D.R."/>
            <person name="Dinh H."/>
            <person name="Forbes L."/>
            <person name="Fowler G."/>
            <person name="Francisco L."/>
            <person name="Fu Q."/>
            <person name="Gubbala S."/>
            <person name="Hale W."/>
            <person name="Han Y."/>
            <person name="Hemphill L."/>
            <person name="Highlander S.K."/>
            <person name="Hirani K."/>
            <person name="Hogues M."/>
            <person name="Jackson L."/>
            <person name="Jakkamsetti A."/>
            <person name="Javaid M."/>
            <person name="Jiang H."/>
            <person name="Korchina V."/>
            <person name="Kovar C."/>
            <person name="Lara F."/>
            <person name="Lee S."/>
            <person name="Mata R."/>
            <person name="Mathew T."/>
            <person name="Moen C."/>
            <person name="Morales K."/>
            <person name="Munidasa M."/>
            <person name="Nazareth L."/>
            <person name="Ngo R."/>
            <person name="Nguyen L."/>
            <person name="Okwuonu G."/>
            <person name="Ongeri F."/>
            <person name="Patil S."/>
            <person name="Petrosino J."/>
            <person name="Pham C."/>
            <person name="Pham P."/>
            <person name="Pu L.-L."/>
            <person name="Puazo M."/>
            <person name="Raj R."/>
            <person name="Reid J."/>
            <person name="Rouhana J."/>
            <person name="Saada N."/>
            <person name="Shang Y."/>
            <person name="Simmons D."/>
            <person name="Thornton R."/>
            <person name="Warren J."/>
            <person name="Weissenberger G."/>
            <person name="Zhang J."/>
            <person name="Zhang L."/>
            <person name="Zhou C."/>
            <person name="Zhu D."/>
            <person name="Muzny D."/>
            <person name="Worley K."/>
            <person name="Gibbs R."/>
        </authorList>
    </citation>
    <scope>NUCLEOTIDE SEQUENCE [LARGE SCALE GENOMIC DNA]</scope>
    <source>
        <strain evidence="1 2">ATCC 43531</strain>
    </source>
</reference>
<organism evidence="1 2">
    <name type="scientific">Selenomonas flueggei ATCC 43531</name>
    <dbReference type="NCBI Taxonomy" id="638302"/>
    <lineage>
        <taxon>Bacteria</taxon>
        <taxon>Bacillati</taxon>
        <taxon>Bacillota</taxon>
        <taxon>Negativicutes</taxon>
        <taxon>Selenomonadales</taxon>
        <taxon>Selenomonadaceae</taxon>
        <taxon>Selenomonas</taxon>
    </lineage>
</organism>
<dbReference type="eggNOG" id="ENOG5030RWP">
    <property type="taxonomic scope" value="Bacteria"/>
</dbReference>
<name>C4V1Q8_9FIRM</name>
<sequence length="144" mass="15985">MTYAAWVTVLDRLAAGMEDEAVLHEMRAGSLAWQSGVAERFTQRFSDAVNVRINRASDHFSRAMGHASDVSATIGALLSLRRTLRFLRDVVDIPALPAETRGSFIALVQDAADRMQESLEDSAQRDRSGRMASIVRGHRVNMLR</sequence>
<evidence type="ECO:0000313" key="1">
    <source>
        <dbReference type="EMBL" id="EEQ49195.1"/>
    </source>
</evidence>
<dbReference type="HOGENOM" id="CLU_126391_0_0_9"/>
<proteinExistence type="predicted"/>
<evidence type="ECO:0000313" key="2">
    <source>
        <dbReference type="Proteomes" id="UP000005309"/>
    </source>
</evidence>
<dbReference type="EMBL" id="ACLA01000006">
    <property type="protein sequence ID" value="EEQ49195.1"/>
    <property type="molecule type" value="Genomic_DNA"/>
</dbReference>
<dbReference type="AlphaFoldDB" id="C4V1Q8"/>
<accession>C4V1Q8</accession>
<dbReference type="Proteomes" id="UP000005309">
    <property type="component" value="Unassembled WGS sequence"/>
</dbReference>
<dbReference type="STRING" id="638302.HMPREF0908_0511"/>
<keyword evidence="2" id="KW-1185">Reference proteome</keyword>
<gene>
    <name evidence="1" type="ORF">HMPREF0908_0511</name>
</gene>
<comment type="caution">
    <text evidence="1">The sequence shown here is derived from an EMBL/GenBank/DDBJ whole genome shotgun (WGS) entry which is preliminary data.</text>
</comment>
<protein>
    <submittedName>
        <fullName evidence="1">Uncharacterized protein</fullName>
    </submittedName>
</protein>